<dbReference type="AlphaFoldDB" id="A0A9P5CSZ7"/>
<gene>
    <name evidence="2" type="ORF">M406DRAFT_66265</name>
</gene>
<accession>A0A9P5CSZ7</accession>
<evidence type="ECO:0000313" key="3">
    <source>
        <dbReference type="Proteomes" id="UP000803844"/>
    </source>
</evidence>
<dbReference type="GeneID" id="63842115"/>
<feature type="compositionally biased region" description="Polar residues" evidence="1">
    <location>
        <begin position="743"/>
        <end position="754"/>
    </location>
</feature>
<name>A0A9P5CSZ7_CRYP1</name>
<feature type="compositionally biased region" description="Low complexity" evidence="1">
    <location>
        <begin position="141"/>
        <end position="158"/>
    </location>
</feature>
<dbReference type="EMBL" id="MU032344">
    <property type="protein sequence ID" value="KAF3769803.1"/>
    <property type="molecule type" value="Genomic_DNA"/>
</dbReference>
<feature type="region of interest" description="Disordered" evidence="1">
    <location>
        <begin position="141"/>
        <end position="161"/>
    </location>
</feature>
<feature type="region of interest" description="Disordered" evidence="1">
    <location>
        <begin position="603"/>
        <end position="651"/>
    </location>
</feature>
<evidence type="ECO:0000313" key="2">
    <source>
        <dbReference type="EMBL" id="KAF3769803.1"/>
    </source>
</evidence>
<feature type="compositionally biased region" description="Low complexity" evidence="1">
    <location>
        <begin position="641"/>
        <end position="651"/>
    </location>
</feature>
<organism evidence="2 3">
    <name type="scientific">Cryphonectria parasitica (strain ATCC 38755 / EP155)</name>
    <dbReference type="NCBI Taxonomy" id="660469"/>
    <lineage>
        <taxon>Eukaryota</taxon>
        <taxon>Fungi</taxon>
        <taxon>Dikarya</taxon>
        <taxon>Ascomycota</taxon>
        <taxon>Pezizomycotina</taxon>
        <taxon>Sordariomycetes</taxon>
        <taxon>Sordariomycetidae</taxon>
        <taxon>Diaporthales</taxon>
        <taxon>Cryphonectriaceae</taxon>
        <taxon>Cryphonectria-Endothia species complex</taxon>
        <taxon>Cryphonectria</taxon>
    </lineage>
</organism>
<proteinExistence type="predicted"/>
<feature type="compositionally biased region" description="Polar residues" evidence="1">
    <location>
        <begin position="256"/>
        <end position="282"/>
    </location>
</feature>
<protein>
    <submittedName>
        <fullName evidence="2">Uncharacterized protein</fullName>
    </submittedName>
</protein>
<feature type="region of interest" description="Disordered" evidence="1">
    <location>
        <begin position="222"/>
        <end position="337"/>
    </location>
</feature>
<dbReference type="OrthoDB" id="5307331at2759"/>
<feature type="compositionally biased region" description="Basic residues" evidence="1">
    <location>
        <begin position="727"/>
        <end position="738"/>
    </location>
</feature>
<feature type="region of interest" description="Disordered" evidence="1">
    <location>
        <begin position="683"/>
        <end position="775"/>
    </location>
</feature>
<dbReference type="RefSeq" id="XP_040780764.1">
    <property type="nucleotide sequence ID" value="XM_040924986.1"/>
</dbReference>
<dbReference type="Proteomes" id="UP000803844">
    <property type="component" value="Unassembled WGS sequence"/>
</dbReference>
<sequence>MSQDRQPNLPDEVVFPDLQITADGLEGVDFNAIPDPDIPQWLKDVLEANTLLDAGQPFTQPSPPTDQPRSNASVITIRRSSGAGSNQSRLSITVQDKNGRKSSKEIIWDSAWDVLLQDFNAESAANQQAAALPLPAQGPVAPLDALPPATLPTPKDTPQLQGISTLSDLLEHQTLPPGLNGLALPSWSDNLKEFQPYLTPVAAAPSSPPLLNLLEHQPLRQLPQSHAPPVPVDPMLYQTPPAPGAQQYGTPAAPQALSSTNAYMGSGAQNLQRPRSRTTASPARQAPPTARANAPPKGAGPRSDNSGRPPLPSTIAPFVNPHHIPRNHGRVPDKRGMKDTTIANDFYYSISHLPALTLPYSGKVVNYSGVEFEPNLRFTANEFLEYLEYAAQRPDKTRRPILRIQIQPSQANHRYIRGGQSFKCRFQGCPDKRGTILKGQVRICIQEFEDESGDWLNPYHNAGYMHLYCLEQQVNLIELFRDPQVVVVPEDRKFGHEPPATTNPKANNPMALNDLEQGVIEAWVEEIGSRWHAFTATYPDPVTRPPFVLDDKDHLFHRLTAAHLENPSTKIIQRKRKLKAGGKLTNHLDQFVGDVSKQVETHKRMRAQREQGQNAPAAVPEPDPAPESPRKRIRTHGPTRAQPLQAQPSAAQPAYPLNLLDGYADDHAIYKDNYVPQQHNHALQRGDNMPVSIPRAGSHPGRRGAGASQTQEAETPRHRAAQAGVRKSPRRRSPRIRAGKISDNGSQTRRSSANDAGRGPSRRASAVSETSENSLDALLLDALRQDGAAD</sequence>
<keyword evidence="3" id="KW-1185">Reference proteome</keyword>
<reference evidence="2" key="1">
    <citation type="journal article" date="2020" name="Phytopathology">
        <title>Genome sequence of the chestnut blight fungus Cryphonectria parasitica EP155: A fundamental resource for an archetypical invasive plant pathogen.</title>
        <authorList>
            <person name="Crouch J.A."/>
            <person name="Dawe A."/>
            <person name="Aerts A."/>
            <person name="Barry K."/>
            <person name="Churchill A.C.L."/>
            <person name="Grimwood J."/>
            <person name="Hillman B."/>
            <person name="Milgroom M.G."/>
            <person name="Pangilinan J."/>
            <person name="Smith M."/>
            <person name="Salamov A."/>
            <person name="Schmutz J."/>
            <person name="Yadav J."/>
            <person name="Grigoriev I.V."/>
            <person name="Nuss D."/>
        </authorList>
    </citation>
    <scope>NUCLEOTIDE SEQUENCE</scope>
    <source>
        <strain evidence="2">EP155</strain>
    </source>
</reference>
<evidence type="ECO:0000256" key="1">
    <source>
        <dbReference type="SAM" id="MobiDB-lite"/>
    </source>
</evidence>
<comment type="caution">
    <text evidence="2">The sequence shown here is derived from an EMBL/GenBank/DDBJ whole genome shotgun (WGS) entry which is preliminary data.</text>
</comment>
<dbReference type="PANTHER" id="PTHR48125">
    <property type="entry name" value="LP07818P1"/>
    <property type="match status" value="1"/>
</dbReference>
<dbReference type="PANTHER" id="PTHR48125:SF12">
    <property type="entry name" value="AT HOOK TRANSCRIPTION FACTOR FAMILY-RELATED"/>
    <property type="match status" value="1"/>
</dbReference>